<dbReference type="InterPro" id="IPR007248">
    <property type="entry name" value="Mpv17_PMP22"/>
</dbReference>
<protein>
    <recommendedName>
        <fullName evidence="9">Peroxisomal membrane protein 2</fullName>
    </recommendedName>
</protein>
<dbReference type="GO" id="GO:0016020">
    <property type="term" value="C:membrane"/>
    <property type="evidence" value="ECO:0007669"/>
    <property type="project" value="UniProtKB-SubCell"/>
</dbReference>
<feature type="region of interest" description="Disordered" evidence="6">
    <location>
        <begin position="382"/>
        <end position="404"/>
    </location>
</feature>
<accession>A0A8T2S7Z1</accession>
<dbReference type="OrthoDB" id="430207at2759"/>
<organism evidence="7 8">
    <name type="scientific">Ceratopteris richardii</name>
    <name type="common">Triangle waterfern</name>
    <dbReference type="NCBI Taxonomy" id="49495"/>
    <lineage>
        <taxon>Eukaryota</taxon>
        <taxon>Viridiplantae</taxon>
        <taxon>Streptophyta</taxon>
        <taxon>Embryophyta</taxon>
        <taxon>Tracheophyta</taxon>
        <taxon>Polypodiopsida</taxon>
        <taxon>Polypodiidae</taxon>
        <taxon>Polypodiales</taxon>
        <taxon>Pteridineae</taxon>
        <taxon>Pteridaceae</taxon>
        <taxon>Parkerioideae</taxon>
        <taxon>Ceratopteris</taxon>
    </lineage>
</organism>
<gene>
    <name evidence="7" type="ORF">KP509_22G080900</name>
</gene>
<evidence type="ECO:0000256" key="4">
    <source>
        <dbReference type="ARBA" id="ARBA00022989"/>
    </source>
</evidence>
<reference evidence="7" key="1">
    <citation type="submission" date="2021-08" db="EMBL/GenBank/DDBJ databases">
        <title>WGS assembly of Ceratopteris richardii.</title>
        <authorList>
            <person name="Marchant D.B."/>
            <person name="Chen G."/>
            <person name="Jenkins J."/>
            <person name="Shu S."/>
            <person name="Leebens-Mack J."/>
            <person name="Grimwood J."/>
            <person name="Schmutz J."/>
            <person name="Soltis P."/>
            <person name="Soltis D."/>
            <person name="Chen Z.-H."/>
        </authorList>
    </citation>
    <scope>NUCLEOTIDE SEQUENCE</scope>
    <source>
        <strain evidence="7">Whitten #5841</strain>
        <tissue evidence="7">Leaf</tissue>
    </source>
</reference>
<comment type="caution">
    <text evidence="7">The sequence shown here is derived from an EMBL/GenBank/DDBJ whole genome shotgun (WGS) entry which is preliminary data.</text>
</comment>
<dbReference type="Proteomes" id="UP000825935">
    <property type="component" value="Chromosome 22"/>
</dbReference>
<evidence type="ECO:0000256" key="2">
    <source>
        <dbReference type="ARBA" id="ARBA00006824"/>
    </source>
</evidence>
<evidence type="ECO:0000313" key="8">
    <source>
        <dbReference type="Proteomes" id="UP000825935"/>
    </source>
</evidence>
<evidence type="ECO:0000256" key="5">
    <source>
        <dbReference type="ARBA" id="ARBA00023136"/>
    </source>
</evidence>
<feature type="compositionally biased region" description="Low complexity" evidence="6">
    <location>
        <begin position="389"/>
        <end position="398"/>
    </location>
</feature>
<evidence type="ECO:0000256" key="1">
    <source>
        <dbReference type="ARBA" id="ARBA00004141"/>
    </source>
</evidence>
<dbReference type="PANTHER" id="PTHR11266">
    <property type="entry name" value="PEROXISOMAL MEMBRANE PROTEIN 2, PXMP2 MPV17"/>
    <property type="match status" value="1"/>
</dbReference>
<evidence type="ECO:0000256" key="6">
    <source>
        <dbReference type="SAM" id="MobiDB-lite"/>
    </source>
</evidence>
<comment type="similarity">
    <text evidence="2">Belongs to the peroxisomal membrane protein PXMP2/4 family.</text>
</comment>
<keyword evidence="4" id="KW-1133">Transmembrane helix</keyword>
<evidence type="ECO:0000256" key="3">
    <source>
        <dbReference type="ARBA" id="ARBA00022692"/>
    </source>
</evidence>
<proteinExistence type="inferred from homology"/>
<keyword evidence="8" id="KW-1185">Reference proteome</keyword>
<dbReference type="GO" id="GO:0005737">
    <property type="term" value="C:cytoplasm"/>
    <property type="evidence" value="ECO:0007669"/>
    <property type="project" value="TreeGrafter"/>
</dbReference>
<keyword evidence="3" id="KW-0812">Transmembrane</keyword>
<name>A0A8T2S7Z1_CERRI</name>
<dbReference type="EMBL" id="CM035427">
    <property type="protein sequence ID" value="KAH7307878.1"/>
    <property type="molecule type" value="Genomic_DNA"/>
</dbReference>
<dbReference type="Pfam" id="PF04117">
    <property type="entry name" value="Mpv17_PMP22"/>
    <property type="match status" value="1"/>
</dbReference>
<comment type="subcellular location">
    <subcellularLocation>
        <location evidence="1">Membrane</location>
        <topology evidence="1">Multi-pass membrane protein</topology>
    </subcellularLocation>
</comment>
<dbReference type="AlphaFoldDB" id="A0A8T2S7Z1"/>
<keyword evidence="5" id="KW-0472">Membrane</keyword>
<evidence type="ECO:0000313" key="7">
    <source>
        <dbReference type="EMBL" id="KAH7307878.1"/>
    </source>
</evidence>
<sequence>MEALAFACSRPFIPTSSRDISALNSASPSPIDLGVRPHGNVASCRSTRFSSESYKVSETSRRRISTRVKSVLNGEDTDAVVSSSHDPVDQQLAESVLTRTKCLQEQSPLGSLPSGFPPDLPFTYDLSSTPASTAGPRSSGETQVLVASLPNMTSFFADKQQVDRSINAAIAVVSGAFAITKVLTVDHDYWHGWTIFEILRYAPLHNWSAYEEALKTNPVLAKMMISGIVYAIGDWIAQCYEGRPVLEINRVRMIRSGLVGFCLHGSLSHFYYHACEALFPFDDWWAVPVKVAFDQTAWSGLWNSIYFCMLGILRLESPVTIASELRATFLPMLTAGWKLWPFAHLITYGLIPVEQRLLWVDCVELVWVTILSMYSNEKSEARLHDGETENTSTAESSSRNAGKL</sequence>
<dbReference type="PANTHER" id="PTHR11266:SF121">
    <property type="entry name" value="OS09G0315000 PROTEIN"/>
    <property type="match status" value="1"/>
</dbReference>
<evidence type="ECO:0008006" key="9">
    <source>
        <dbReference type="Google" id="ProtNLM"/>
    </source>
</evidence>